<dbReference type="EMBL" id="BGZK01000989">
    <property type="protein sequence ID" value="GBP67720.1"/>
    <property type="molecule type" value="Genomic_DNA"/>
</dbReference>
<proteinExistence type="predicted"/>
<dbReference type="AlphaFoldDB" id="A0A4C1XX40"/>
<evidence type="ECO:0000313" key="1">
    <source>
        <dbReference type="EMBL" id="GBP67720.1"/>
    </source>
</evidence>
<keyword evidence="2" id="KW-1185">Reference proteome</keyword>
<reference evidence="1 2" key="1">
    <citation type="journal article" date="2019" name="Commun. Biol.">
        <title>The bagworm genome reveals a unique fibroin gene that provides high tensile strength.</title>
        <authorList>
            <person name="Kono N."/>
            <person name="Nakamura H."/>
            <person name="Ohtoshi R."/>
            <person name="Tomita M."/>
            <person name="Numata K."/>
            <person name="Arakawa K."/>
        </authorList>
    </citation>
    <scope>NUCLEOTIDE SEQUENCE [LARGE SCALE GENOMIC DNA]</scope>
</reference>
<gene>
    <name evidence="1" type="ORF">EVAR_40491_1</name>
</gene>
<name>A0A4C1XX40_EUMVA</name>
<comment type="caution">
    <text evidence="1">The sequence shown here is derived from an EMBL/GenBank/DDBJ whole genome shotgun (WGS) entry which is preliminary data.</text>
</comment>
<protein>
    <submittedName>
        <fullName evidence="1">Uncharacterized protein</fullName>
    </submittedName>
</protein>
<evidence type="ECO:0000313" key="2">
    <source>
        <dbReference type="Proteomes" id="UP000299102"/>
    </source>
</evidence>
<dbReference type="Proteomes" id="UP000299102">
    <property type="component" value="Unassembled WGS sequence"/>
</dbReference>
<organism evidence="1 2">
    <name type="scientific">Eumeta variegata</name>
    <name type="common">Bagworm moth</name>
    <name type="synonym">Eumeta japonica</name>
    <dbReference type="NCBI Taxonomy" id="151549"/>
    <lineage>
        <taxon>Eukaryota</taxon>
        <taxon>Metazoa</taxon>
        <taxon>Ecdysozoa</taxon>
        <taxon>Arthropoda</taxon>
        <taxon>Hexapoda</taxon>
        <taxon>Insecta</taxon>
        <taxon>Pterygota</taxon>
        <taxon>Neoptera</taxon>
        <taxon>Endopterygota</taxon>
        <taxon>Lepidoptera</taxon>
        <taxon>Glossata</taxon>
        <taxon>Ditrysia</taxon>
        <taxon>Tineoidea</taxon>
        <taxon>Psychidae</taxon>
        <taxon>Oiketicinae</taxon>
        <taxon>Eumeta</taxon>
    </lineage>
</organism>
<sequence length="104" mass="11674">MSRCWRDVLSVAQTQAPTPRYTTWHRNTTDPQKDNRAVSLVRRCPGSSHRLIPAPALAAGCGRPANERTNGTRATLFGALWMKRTFCASLFYAYAQNNCNDEDN</sequence>
<accession>A0A4C1XX40</accession>